<keyword evidence="1 2" id="KW-0238">DNA-binding</keyword>
<proteinExistence type="predicted"/>
<dbReference type="SUPFAM" id="SSF46689">
    <property type="entry name" value="Homeodomain-like"/>
    <property type="match status" value="1"/>
</dbReference>
<protein>
    <submittedName>
        <fullName evidence="4">TetR/AcrR family transcriptional regulator</fullName>
    </submittedName>
</protein>
<keyword evidence="5" id="KW-1185">Reference proteome</keyword>
<dbReference type="Gene3D" id="1.10.357.10">
    <property type="entry name" value="Tetracycline Repressor, domain 2"/>
    <property type="match status" value="1"/>
</dbReference>
<dbReference type="SUPFAM" id="SSF48498">
    <property type="entry name" value="Tetracyclin repressor-like, C-terminal domain"/>
    <property type="match status" value="1"/>
</dbReference>
<dbReference type="PROSITE" id="PS50977">
    <property type="entry name" value="HTH_TETR_2"/>
    <property type="match status" value="1"/>
</dbReference>
<dbReference type="InterPro" id="IPR009057">
    <property type="entry name" value="Homeodomain-like_sf"/>
</dbReference>
<feature type="domain" description="HTH tetR-type" evidence="3">
    <location>
        <begin position="11"/>
        <end position="71"/>
    </location>
</feature>
<dbReference type="Proteomes" id="UP001596047">
    <property type="component" value="Unassembled WGS sequence"/>
</dbReference>
<dbReference type="PANTHER" id="PTHR30328">
    <property type="entry name" value="TRANSCRIPTIONAL REPRESSOR"/>
    <property type="match status" value="1"/>
</dbReference>
<comment type="caution">
    <text evidence="4">The sequence shown here is derived from an EMBL/GenBank/DDBJ whole genome shotgun (WGS) entry which is preliminary data.</text>
</comment>
<sequence>MPKETFINLSLEKQEKVMRAAIHEFLTHGYESGNIGEIAKNAGVAKGSMYQYFENKKELFLYSVHWTMELFMKIDSNSMLFQTKDINFFDVLNMTLDQGWIQLKEEKEAALFMQEVMLGTFNPVAAESRKAMLKTSEDFLLKLIKDGQKNGYFRTDIDDEMLLMFLLGASMRFKEKFLNQARLSETAFSDEYLEVYRKKLKSIFELILNGMGVK</sequence>
<evidence type="ECO:0000256" key="2">
    <source>
        <dbReference type="PROSITE-ProRule" id="PRU00335"/>
    </source>
</evidence>
<dbReference type="PANTHER" id="PTHR30328:SF54">
    <property type="entry name" value="HTH-TYPE TRANSCRIPTIONAL REPRESSOR SCO4008"/>
    <property type="match status" value="1"/>
</dbReference>
<name>A0ABW0W006_9BACL</name>
<dbReference type="InterPro" id="IPR001647">
    <property type="entry name" value="HTH_TetR"/>
</dbReference>
<accession>A0ABW0W006</accession>
<dbReference type="Pfam" id="PF00440">
    <property type="entry name" value="TetR_N"/>
    <property type="match status" value="1"/>
</dbReference>
<evidence type="ECO:0000313" key="4">
    <source>
        <dbReference type="EMBL" id="MFC5649726.1"/>
    </source>
</evidence>
<organism evidence="4 5">
    <name type="scientific">Paenibacillus solisilvae</name>
    <dbReference type="NCBI Taxonomy" id="2486751"/>
    <lineage>
        <taxon>Bacteria</taxon>
        <taxon>Bacillati</taxon>
        <taxon>Bacillota</taxon>
        <taxon>Bacilli</taxon>
        <taxon>Bacillales</taxon>
        <taxon>Paenibacillaceae</taxon>
        <taxon>Paenibacillus</taxon>
    </lineage>
</organism>
<dbReference type="PRINTS" id="PR00455">
    <property type="entry name" value="HTHTETR"/>
</dbReference>
<reference evidence="5" key="1">
    <citation type="journal article" date="2019" name="Int. J. Syst. Evol. Microbiol.">
        <title>The Global Catalogue of Microorganisms (GCM) 10K type strain sequencing project: providing services to taxonomists for standard genome sequencing and annotation.</title>
        <authorList>
            <consortium name="The Broad Institute Genomics Platform"/>
            <consortium name="The Broad Institute Genome Sequencing Center for Infectious Disease"/>
            <person name="Wu L."/>
            <person name="Ma J."/>
        </authorList>
    </citation>
    <scope>NUCLEOTIDE SEQUENCE [LARGE SCALE GENOMIC DNA]</scope>
    <source>
        <strain evidence="5">CGMCC 1.3240</strain>
    </source>
</reference>
<gene>
    <name evidence="4" type="ORF">ACFPYJ_11455</name>
</gene>
<evidence type="ECO:0000313" key="5">
    <source>
        <dbReference type="Proteomes" id="UP001596047"/>
    </source>
</evidence>
<dbReference type="InterPro" id="IPR050109">
    <property type="entry name" value="HTH-type_TetR-like_transc_reg"/>
</dbReference>
<evidence type="ECO:0000259" key="3">
    <source>
        <dbReference type="PROSITE" id="PS50977"/>
    </source>
</evidence>
<evidence type="ECO:0000256" key="1">
    <source>
        <dbReference type="ARBA" id="ARBA00023125"/>
    </source>
</evidence>
<dbReference type="InterPro" id="IPR036271">
    <property type="entry name" value="Tet_transcr_reg_TetR-rel_C_sf"/>
</dbReference>
<dbReference type="EMBL" id="JBHSOW010000040">
    <property type="protein sequence ID" value="MFC5649726.1"/>
    <property type="molecule type" value="Genomic_DNA"/>
</dbReference>
<feature type="DNA-binding region" description="H-T-H motif" evidence="2">
    <location>
        <begin position="34"/>
        <end position="53"/>
    </location>
</feature>
<dbReference type="RefSeq" id="WP_379188258.1">
    <property type="nucleotide sequence ID" value="NZ_JBHSOW010000040.1"/>
</dbReference>